<dbReference type="RefSeq" id="WP_133769733.1">
    <property type="nucleotide sequence ID" value="NZ_SNZR01000011.1"/>
</dbReference>
<comment type="caution">
    <text evidence="3">The sequence shown here is derived from an EMBL/GenBank/DDBJ whole genome shotgun (WGS) entry which is preliminary data.</text>
</comment>
<keyword evidence="4" id="KW-1185">Reference proteome</keyword>
<protein>
    <submittedName>
        <fullName evidence="3">Antitoxin MazE</fullName>
    </submittedName>
</protein>
<proteinExistence type="predicted"/>
<evidence type="ECO:0000313" key="4">
    <source>
        <dbReference type="Proteomes" id="UP000295122"/>
    </source>
</evidence>
<name>A0A4R7CDG7_9HYPH</name>
<dbReference type="Gene3D" id="2.10.260.10">
    <property type="match status" value="1"/>
</dbReference>
<dbReference type="AlphaFoldDB" id="A0A4R7CDG7"/>
<dbReference type="PANTHER" id="PTHR40516">
    <property type="entry name" value="ANTITOXIN CHPS-RELATED"/>
    <property type="match status" value="1"/>
</dbReference>
<sequence>MRAIIGRWGRSLAVRLPVELAAEAGLSEGQRIELVAVDGEIVIRPTQIPIDVDTLFEGRSAEEWRALYRGSYDWGPDVGREVTEE</sequence>
<evidence type="ECO:0000313" key="3">
    <source>
        <dbReference type="EMBL" id="TDR94877.1"/>
    </source>
</evidence>
<dbReference type="InterPro" id="IPR039052">
    <property type="entry name" value="Antitox_PemI-like"/>
</dbReference>
<keyword evidence="1" id="KW-0238">DNA-binding</keyword>
<organism evidence="3 4">
    <name type="scientific">Enterovirga rhinocerotis</name>
    <dbReference type="NCBI Taxonomy" id="1339210"/>
    <lineage>
        <taxon>Bacteria</taxon>
        <taxon>Pseudomonadati</taxon>
        <taxon>Pseudomonadota</taxon>
        <taxon>Alphaproteobacteria</taxon>
        <taxon>Hyphomicrobiales</taxon>
        <taxon>Methylobacteriaceae</taxon>
        <taxon>Enterovirga</taxon>
    </lineage>
</organism>
<accession>A0A4R7CDG7</accession>
<dbReference type="OrthoDB" id="9795766at2"/>
<dbReference type="PROSITE" id="PS51740">
    <property type="entry name" value="SPOVT_ABRB"/>
    <property type="match status" value="1"/>
</dbReference>
<gene>
    <name evidence="3" type="ORF">EV668_2168</name>
</gene>
<dbReference type="InterPro" id="IPR037914">
    <property type="entry name" value="SpoVT-AbrB_sf"/>
</dbReference>
<dbReference type="SMART" id="SM00966">
    <property type="entry name" value="SpoVT_AbrB"/>
    <property type="match status" value="1"/>
</dbReference>
<dbReference type="GO" id="GO:0003677">
    <property type="term" value="F:DNA binding"/>
    <property type="evidence" value="ECO:0007669"/>
    <property type="project" value="UniProtKB-UniRule"/>
</dbReference>
<reference evidence="3 4" key="1">
    <citation type="submission" date="2019-03" db="EMBL/GenBank/DDBJ databases">
        <title>Genomic Encyclopedia of Type Strains, Phase IV (KMG-IV): sequencing the most valuable type-strain genomes for metagenomic binning, comparative biology and taxonomic classification.</title>
        <authorList>
            <person name="Goeker M."/>
        </authorList>
    </citation>
    <scope>NUCLEOTIDE SEQUENCE [LARGE SCALE GENOMIC DNA]</scope>
    <source>
        <strain evidence="3 4">DSM 25903</strain>
    </source>
</reference>
<dbReference type="Pfam" id="PF04014">
    <property type="entry name" value="MazE_antitoxin"/>
    <property type="match status" value="1"/>
</dbReference>
<dbReference type="SUPFAM" id="SSF89447">
    <property type="entry name" value="AbrB/MazE/MraZ-like"/>
    <property type="match status" value="1"/>
</dbReference>
<dbReference type="GO" id="GO:0097351">
    <property type="term" value="F:toxin sequestering activity"/>
    <property type="evidence" value="ECO:0007669"/>
    <property type="project" value="InterPro"/>
</dbReference>
<evidence type="ECO:0000256" key="1">
    <source>
        <dbReference type="PROSITE-ProRule" id="PRU01076"/>
    </source>
</evidence>
<dbReference type="EMBL" id="SNZR01000011">
    <property type="protein sequence ID" value="TDR94877.1"/>
    <property type="molecule type" value="Genomic_DNA"/>
</dbReference>
<feature type="domain" description="SpoVT-AbrB" evidence="2">
    <location>
        <begin position="3"/>
        <end position="48"/>
    </location>
</feature>
<dbReference type="InterPro" id="IPR007159">
    <property type="entry name" value="SpoVT-AbrB_dom"/>
</dbReference>
<dbReference type="PANTHER" id="PTHR40516:SF1">
    <property type="entry name" value="ANTITOXIN CHPS-RELATED"/>
    <property type="match status" value="1"/>
</dbReference>
<evidence type="ECO:0000259" key="2">
    <source>
        <dbReference type="PROSITE" id="PS51740"/>
    </source>
</evidence>
<dbReference type="Proteomes" id="UP000295122">
    <property type="component" value="Unassembled WGS sequence"/>
</dbReference>